<evidence type="ECO:0000313" key="2">
    <source>
        <dbReference type="Proteomes" id="UP000616839"/>
    </source>
</evidence>
<organism evidence="1 2">
    <name type="scientific">Nocardioides donggukensis</name>
    <dbReference type="NCBI Taxonomy" id="2774019"/>
    <lineage>
        <taxon>Bacteria</taxon>
        <taxon>Bacillati</taxon>
        <taxon>Actinomycetota</taxon>
        <taxon>Actinomycetes</taxon>
        <taxon>Propionibacteriales</taxon>
        <taxon>Nocardioidaceae</taxon>
        <taxon>Nocardioides</taxon>
    </lineage>
</organism>
<protein>
    <submittedName>
        <fullName evidence="1">Uncharacterized protein</fullName>
    </submittedName>
</protein>
<dbReference type="EMBL" id="JACYXZ010000002">
    <property type="protein sequence ID" value="MBD8869797.1"/>
    <property type="molecule type" value="Genomic_DNA"/>
</dbReference>
<comment type="caution">
    <text evidence="1">The sequence shown here is derived from an EMBL/GenBank/DDBJ whole genome shotgun (WGS) entry which is preliminary data.</text>
</comment>
<dbReference type="AlphaFoldDB" id="A0A927K485"/>
<proteinExistence type="predicted"/>
<dbReference type="Proteomes" id="UP000616839">
    <property type="component" value="Unassembled WGS sequence"/>
</dbReference>
<evidence type="ECO:0000313" key="1">
    <source>
        <dbReference type="EMBL" id="MBD8869797.1"/>
    </source>
</evidence>
<accession>A0A927K485</accession>
<gene>
    <name evidence="1" type="ORF">IE331_09195</name>
</gene>
<dbReference type="RefSeq" id="WP_192142718.1">
    <property type="nucleotide sequence ID" value="NZ_JACYXZ010000002.1"/>
</dbReference>
<sequence length="114" mass="12060">MGNVNLPTPVVLAGAGLCLLGGYLVGVVAGPDTPERTIGVVESYESSTQRMCLVGDGVDEHEGADDGRLCGIWQRAGNSPRPEEGDQFRFVSILTEGLEGPEDDRVAIFGEVDR</sequence>
<reference evidence="1" key="1">
    <citation type="submission" date="2020-09" db="EMBL/GenBank/DDBJ databases">
        <title>Nocardioides sp. strain MJB4 16S ribosomal RNA gene Genome sequencing and assembly.</title>
        <authorList>
            <person name="Kim I."/>
        </authorList>
    </citation>
    <scope>NUCLEOTIDE SEQUENCE</scope>
    <source>
        <strain evidence="1">MJB4</strain>
    </source>
</reference>
<name>A0A927K485_9ACTN</name>
<keyword evidence="2" id="KW-1185">Reference proteome</keyword>